<proteinExistence type="predicted"/>
<evidence type="ECO:0000313" key="2">
    <source>
        <dbReference type="Proteomes" id="UP000468531"/>
    </source>
</evidence>
<accession>A0A6P1BWV5</accession>
<keyword evidence="2" id="KW-1185">Reference proteome</keyword>
<sequence length="169" mass="18951">MRQQQIVGHDVRNAQALISSKTSVQIIRISPRKHHRLTIKCLREVTGERVQAKLFFSESGKAVFSSSNRNAWFVAARLNHIDNDARANDVTLNILNRLGAGELTSPFESFARLAQLRRCRITHETFSRSDLSWTKCIVDDRGMKNAGNHHVPGVRSVIAGSALYFTIAP</sequence>
<name>A0A6P1BWV5_9BRAD</name>
<evidence type="ECO:0000313" key="1">
    <source>
        <dbReference type="EMBL" id="NEV02113.1"/>
    </source>
</evidence>
<dbReference type="RefSeq" id="WP_163161989.1">
    <property type="nucleotide sequence ID" value="NZ_VKHP01000311.1"/>
</dbReference>
<comment type="caution">
    <text evidence="1">The sequence shown here is derived from an EMBL/GenBank/DDBJ whole genome shotgun (WGS) entry which is preliminary data.</text>
</comment>
<dbReference type="Proteomes" id="UP000468531">
    <property type="component" value="Unassembled WGS sequence"/>
</dbReference>
<protein>
    <submittedName>
        <fullName evidence="1">Uncharacterized protein</fullName>
    </submittedName>
</protein>
<dbReference type="AlphaFoldDB" id="A0A6P1BWV5"/>
<reference evidence="1 2" key="1">
    <citation type="journal article" date="2020" name="Arch. Microbiol.">
        <title>Bradyrhizobium uaiense sp. nov., a new highly efficient cowpea symbiont.</title>
        <authorList>
            <person name="Cabral Michel D."/>
            <person name="Azarias Guimaraes A."/>
            <person name="Martins da Costa E."/>
            <person name="Soares de Carvalho T."/>
            <person name="Balsanelli E."/>
            <person name="Willems A."/>
            <person name="Maltempi de Souza E."/>
            <person name="de Souza Moreira F.M."/>
        </authorList>
    </citation>
    <scope>NUCLEOTIDE SEQUENCE [LARGE SCALE GENOMIC DNA]</scope>
    <source>
        <strain evidence="1 2">UFLA 03-164</strain>
    </source>
</reference>
<gene>
    <name evidence="1" type="ORF">FNJ47_41830</name>
</gene>
<organism evidence="1 2">
    <name type="scientific">Bradyrhizobium uaiense</name>
    <dbReference type="NCBI Taxonomy" id="2594946"/>
    <lineage>
        <taxon>Bacteria</taxon>
        <taxon>Pseudomonadati</taxon>
        <taxon>Pseudomonadota</taxon>
        <taxon>Alphaproteobacteria</taxon>
        <taxon>Hyphomicrobiales</taxon>
        <taxon>Nitrobacteraceae</taxon>
        <taxon>Bradyrhizobium</taxon>
    </lineage>
</organism>
<dbReference type="EMBL" id="VKHP01000311">
    <property type="protein sequence ID" value="NEV02113.1"/>
    <property type="molecule type" value="Genomic_DNA"/>
</dbReference>